<dbReference type="InterPro" id="IPR022127">
    <property type="entry name" value="STIMATE/YPL162C"/>
</dbReference>
<feature type="transmembrane region" description="Helical" evidence="13">
    <location>
        <begin position="223"/>
        <end position="242"/>
    </location>
</feature>
<feature type="transmembrane region" description="Helical" evidence="13">
    <location>
        <begin position="132"/>
        <end position="158"/>
    </location>
</feature>
<dbReference type="CDD" id="cd01461">
    <property type="entry name" value="vWA_interalpha_trypsin_inhibitor"/>
    <property type="match status" value="1"/>
</dbReference>
<dbReference type="Gene3D" id="3.40.50.410">
    <property type="entry name" value="von Willebrand factor, type A domain"/>
    <property type="match status" value="1"/>
</dbReference>
<evidence type="ECO:0000256" key="6">
    <source>
        <dbReference type="ARBA" id="ARBA00022690"/>
    </source>
</evidence>
<dbReference type="Pfam" id="PF06668">
    <property type="entry name" value="ITI_HC_C"/>
    <property type="match status" value="1"/>
</dbReference>
<evidence type="ECO:0000256" key="1">
    <source>
        <dbReference type="ARBA" id="ARBA00004123"/>
    </source>
</evidence>
<feature type="transmembrane region" description="Helical" evidence="13">
    <location>
        <begin position="103"/>
        <end position="120"/>
    </location>
</feature>
<dbReference type="PROSITE" id="PS50234">
    <property type="entry name" value="VWFA"/>
    <property type="match status" value="1"/>
</dbReference>
<evidence type="ECO:0000256" key="13">
    <source>
        <dbReference type="SAM" id="Phobius"/>
    </source>
</evidence>
<organism evidence="16 17">
    <name type="scientific">Diceros bicornis minor</name>
    <name type="common">South-central black rhinoceros</name>
    <dbReference type="NCBI Taxonomy" id="77932"/>
    <lineage>
        <taxon>Eukaryota</taxon>
        <taxon>Metazoa</taxon>
        <taxon>Chordata</taxon>
        <taxon>Craniata</taxon>
        <taxon>Vertebrata</taxon>
        <taxon>Euteleostomi</taxon>
        <taxon>Mammalia</taxon>
        <taxon>Eutheria</taxon>
        <taxon>Laurasiatheria</taxon>
        <taxon>Perissodactyla</taxon>
        <taxon>Rhinocerotidae</taxon>
        <taxon>Diceros</taxon>
    </lineage>
</organism>
<keyword evidence="13" id="KW-0472">Membrane</keyword>
<dbReference type="GO" id="GO:0035988">
    <property type="term" value="P:chondrocyte proliferation"/>
    <property type="evidence" value="ECO:0007669"/>
    <property type="project" value="InterPro"/>
</dbReference>
<dbReference type="GO" id="GO:0042246">
    <property type="term" value="P:tissue regeneration"/>
    <property type="evidence" value="ECO:0007669"/>
    <property type="project" value="InterPro"/>
</dbReference>
<evidence type="ECO:0000256" key="9">
    <source>
        <dbReference type="ARBA" id="ARBA00023180"/>
    </source>
</evidence>
<dbReference type="InterPro" id="IPR050934">
    <property type="entry name" value="ITIH"/>
</dbReference>
<keyword evidence="5" id="KW-0964">Secreted</keyword>
<feature type="region of interest" description="Disordered" evidence="12">
    <location>
        <begin position="1108"/>
        <end position="1145"/>
    </location>
</feature>
<evidence type="ECO:0000256" key="10">
    <source>
        <dbReference type="ARBA" id="ARBA00023242"/>
    </source>
</evidence>
<accession>A0A7J7F3Y6</accession>
<keyword evidence="13" id="KW-1133">Transmembrane helix</keyword>
<comment type="caution">
    <text evidence="16">The sequence shown here is derived from an EMBL/GenBank/DDBJ whole genome shotgun (WGS) entry which is preliminary data.</text>
</comment>
<dbReference type="EMBL" id="JACDTQ010001388">
    <property type="protein sequence ID" value="KAF5922740.1"/>
    <property type="molecule type" value="Genomic_DNA"/>
</dbReference>
<sequence length="1439" mass="159946">MSMQWLRPQLGAFLPDPFVLLQFPPHLLPEPAPQPEVKVSIWGGPLPSYVVKRFREPKHERRPWKICWFLSNLGICLGLGGPVDDLELGHSVFTHVALWFLDTSKQAIGMLFIHFANVYLADLTEEDPCSLYLINFLLDATVGMLLIYVGVRAISILVEWQQWESLRFGEYGDPLQCGAWAGQCALYIVIMIFEKSVVFLVLLILQWKKVALLNPIENPDLKLAIVMLIVPFFVNALMFWVVDNFLMRKGRTKAKLEERAANQDSRNGSKVRYRRAASHEESESEILISADDEMEESDVEEDLRGLTPLKPAKKKKHRFGLPAGAQEAPIKKKRPPVKEEDLKGARGNLAKNQEIKSKTYQSKQARPPRRCSAAPGLALRPSLRSPKPGPPRVSLAEKRTPLPSPPPTPRRRSLSQELFLCQNPPSHLPPLGLPPLSYSPGPSAPGILHQHLGNTNKEDAHVAPTFGGCWLFRSSLPLTGSKMKTPLHTYSIVLVLLSLPAVLQATTARKNDIDIYSFTVDSKVSSRFAHTVVTSRVVNKADTVQEATFQMELPKKAFITNFSMIINGVTYPGNIKEKATAQEQYSAAVARGESAGLVKATGRKMEQFQVSVNVAPAAKVTFELVYEELLKRQLGVYELLLKVRPQQLVKHLQMDIHIFEPQGIRFLETESTFMTNELANALTVSQNMTKAHIRFKPTLSQQQKSPEQQDTVLDGTFIVRYDVNRTVSGGSIQIENGYFVHYFAPEGLPTIPKNVIFVIDKSGSMMGRKIQQTQEALIKILDDLSPKDQFNLVCFSGETTQWKPSLVLASAENVKEAKNYAAVIKAQGGERLGSPAGWGFRGTERGPGHLAGSHPESVRPTATDINAATLRAVQLLTRANQQELLPAGSVSLIILLTDGDPTVGETNPASIQKNVKAAIGGQYSLFCLGFGFDVSYAFLEKLALDNGGLARRIYEDSDSALQLQDFYQEVANPLLMRVAFEYPSNAVEEVTQDNFRLLFKGSEMVVAGKLRDQSPDVLSAKVSGTVHLQNITFQMESSVAQKEEEFRSPKYIFHSFIERLWAYLTIQQLLEQIVSASDAEKQALETQALNLSLKYSFVTPLTSMVVTKPEGQEQSQVAEKPLENENRHRNVHPGHTAFKTHSVGDRMSRITAGTFQKLPSFPRRFGQPGPLHPPHRSFPPHHGMLLPDVLGKLLSDPLEPSFPKVIIKTTRRKQLPRQPSPQPASPAPGITPAVPAHIQAPPVILPLPGQSVDQLCVDIKRSQGLMNLLSDPDQGVEVTGQYETEKAQFSWIEVTFKNPQLQVHASPEHVVVTRNRRNSVYKWKETLFSVMPGLKMTMDKAGLLMLSSPDKVTIGLLSWDGPGKGLRLLLRDTNRFSSHVGGTLGQFYQDVLWGPPAAADDSKRTLRVQGHDLSATRELKLDYQNGLPGTEISCWSVEL</sequence>
<keyword evidence="13" id="KW-0812">Transmembrane</keyword>
<keyword evidence="7" id="KW-0732">Signal</keyword>
<dbReference type="GO" id="GO:0005634">
    <property type="term" value="C:nucleus"/>
    <property type="evidence" value="ECO:0007669"/>
    <property type="project" value="UniProtKB-SubCell"/>
</dbReference>
<comment type="subcellular location">
    <subcellularLocation>
        <location evidence="1">Nucleus</location>
    </subcellularLocation>
    <subcellularLocation>
        <location evidence="2">Secreted</location>
    </subcellularLocation>
</comment>
<dbReference type="PANTHER" id="PTHR10338">
    <property type="entry name" value="INTER-ALPHA-TRYPSIN INHIBITOR HEAVY CHAIN FAMILY MEMBER"/>
    <property type="match status" value="1"/>
</dbReference>
<evidence type="ECO:0000259" key="14">
    <source>
        <dbReference type="PROSITE" id="PS50234"/>
    </source>
</evidence>
<dbReference type="InterPro" id="IPR010600">
    <property type="entry name" value="ITI_HC_C"/>
</dbReference>
<dbReference type="Pfam" id="PF08487">
    <property type="entry name" value="VIT"/>
    <property type="match status" value="1"/>
</dbReference>
<keyword evidence="8" id="KW-0722">Serine protease inhibitor</keyword>
<dbReference type="InterPro" id="IPR036465">
    <property type="entry name" value="vWFA_dom_sf"/>
</dbReference>
<dbReference type="GO" id="GO:0030212">
    <property type="term" value="P:hyaluronan metabolic process"/>
    <property type="evidence" value="ECO:0007669"/>
    <property type="project" value="InterPro"/>
</dbReference>
<evidence type="ECO:0000256" key="3">
    <source>
        <dbReference type="ARBA" id="ARBA00010158"/>
    </source>
</evidence>
<keyword evidence="10" id="KW-0539">Nucleus</keyword>
<evidence type="ECO:0000256" key="5">
    <source>
        <dbReference type="ARBA" id="ARBA00022525"/>
    </source>
</evidence>
<evidence type="ECO:0000313" key="16">
    <source>
        <dbReference type="EMBL" id="KAF5922740.1"/>
    </source>
</evidence>
<feature type="region of interest" description="Disordered" evidence="12">
    <location>
        <begin position="256"/>
        <end position="413"/>
    </location>
</feature>
<feature type="region of interest" description="Disordered" evidence="12">
    <location>
        <begin position="1210"/>
        <end position="1232"/>
    </location>
</feature>
<name>A0A7J7F3Y6_DICBM</name>
<evidence type="ECO:0000259" key="15">
    <source>
        <dbReference type="PROSITE" id="PS51468"/>
    </source>
</evidence>
<feature type="compositionally biased region" description="Acidic residues" evidence="12">
    <location>
        <begin position="290"/>
        <end position="301"/>
    </location>
</feature>
<comment type="similarity">
    <text evidence="3">Belongs to the ITIH family.</text>
</comment>
<evidence type="ECO:0000313" key="17">
    <source>
        <dbReference type="Proteomes" id="UP000551758"/>
    </source>
</evidence>
<dbReference type="PROSITE" id="PS51468">
    <property type="entry name" value="VIT"/>
    <property type="match status" value="1"/>
</dbReference>
<evidence type="ECO:0000256" key="11">
    <source>
        <dbReference type="ARBA" id="ARBA00044950"/>
    </source>
</evidence>
<comment type="similarity">
    <text evidence="11">Belongs to the MUSTN1 family.</text>
</comment>
<dbReference type="Pfam" id="PF15682">
    <property type="entry name" value="Mustang"/>
    <property type="match status" value="1"/>
</dbReference>
<dbReference type="SMART" id="SM00609">
    <property type="entry name" value="VIT"/>
    <property type="match status" value="1"/>
</dbReference>
<keyword evidence="17" id="KW-1185">Reference proteome</keyword>
<dbReference type="Proteomes" id="UP000551758">
    <property type="component" value="Unassembled WGS sequence"/>
</dbReference>
<dbReference type="InterPro" id="IPR031394">
    <property type="entry name" value="MUSTN1"/>
</dbReference>
<evidence type="ECO:0000256" key="2">
    <source>
        <dbReference type="ARBA" id="ARBA00004613"/>
    </source>
</evidence>
<dbReference type="SUPFAM" id="SSF53300">
    <property type="entry name" value="vWA-like"/>
    <property type="match status" value="1"/>
</dbReference>
<dbReference type="GO" id="GO:0002062">
    <property type="term" value="P:chondrocyte differentiation"/>
    <property type="evidence" value="ECO:0007669"/>
    <property type="project" value="InterPro"/>
</dbReference>
<evidence type="ECO:0000256" key="12">
    <source>
        <dbReference type="SAM" id="MobiDB-lite"/>
    </source>
</evidence>
<feature type="domain" description="VWFA" evidence="14">
    <location>
        <begin position="754"/>
        <end position="970"/>
    </location>
</feature>
<dbReference type="Pfam" id="PF13768">
    <property type="entry name" value="VWA_3"/>
    <property type="match status" value="1"/>
</dbReference>
<dbReference type="PANTHER" id="PTHR10338:SF119">
    <property type="entry name" value="INTER-ALPHA-TRYPSIN INHIBITOR HEAVY CHAIN H4"/>
    <property type="match status" value="1"/>
</dbReference>
<keyword evidence="9" id="KW-0325">Glycoprotein</keyword>
<dbReference type="InterPro" id="IPR002035">
    <property type="entry name" value="VWF_A"/>
</dbReference>
<feature type="domain" description="VIT" evidence="15">
    <location>
        <begin position="499"/>
        <end position="628"/>
    </location>
</feature>
<proteinExistence type="inferred from homology"/>
<reference evidence="16 17" key="1">
    <citation type="journal article" date="2020" name="Mol. Biol. Evol.">
        <title>Interspecific Gene Flow and the Evolution of Specialization in Black and White Rhinoceros.</title>
        <authorList>
            <person name="Moodley Y."/>
            <person name="Westbury M.V."/>
            <person name="Russo I.M."/>
            <person name="Gopalakrishnan S."/>
            <person name="Rakotoarivelo A."/>
            <person name="Olsen R.A."/>
            <person name="Prost S."/>
            <person name="Tunstall T."/>
            <person name="Ryder O.A."/>
            <person name="Dalen L."/>
            <person name="Bruford M.W."/>
        </authorList>
    </citation>
    <scope>NUCLEOTIDE SEQUENCE [LARGE SCALE GENOMIC DNA]</scope>
    <source>
        <strain evidence="16">SBR-YM</strain>
        <tissue evidence="16">Skin</tissue>
    </source>
</reference>
<evidence type="ECO:0000256" key="4">
    <source>
        <dbReference type="ARBA" id="ARBA00018401"/>
    </source>
</evidence>
<keyword evidence="6" id="KW-0646">Protease inhibitor</keyword>
<dbReference type="SMART" id="SM00327">
    <property type="entry name" value="VWA"/>
    <property type="match status" value="1"/>
</dbReference>
<feature type="transmembrane region" description="Helical" evidence="13">
    <location>
        <begin position="63"/>
        <end position="83"/>
    </location>
</feature>
<dbReference type="InterPro" id="IPR013694">
    <property type="entry name" value="VIT"/>
</dbReference>
<dbReference type="GO" id="GO:0004867">
    <property type="term" value="F:serine-type endopeptidase inhibitor activity"/>
    <property type="evidence" value="ECO:0007669"/>
    <property type="project" value="UniProtKB-KW"/>
</dbReference>
<dbReference type="Pfam" id="PF12400">
    <property type="entry name" value="STIMATE"/>
    <property type="match status" value="1"/>
</dbReference>
<protein>
    <recommendedName>
        <fullName evidence="4">Musculoskeletal embryonic nuclear protein 1</fullName>
    </recommendedName>
</protein>
<gene>
    <name evidence="16" type="ORF">HPG69_008114</name>
</gene>
<dbReference type="GO" id="GO:0005576">
    <property type="term" value="C:extracellular region"/>
    <property type="evidence" value="ECO:0007669"/>
    <property type="project" value="UniProtKB-SubCell"/>
</dbReference>
<evidence type="ECO:0000256" key="8">
    <source>
        <dbReference type="ARBA" id="ARBA00022900"/>
    </source>
</evidence>
<feature type="transmembrane region" description="Helical" evidence="13">
    <location>
        <begin position="178"/>
        <end position="203"/>
    </location>
</feature>
<evidence type="ECO:0000256" key="7">
    <source>
        <dbReference type="ARBA" id="ARBA00022729"/>
    </source>
</evidence>